<dbReference type="OMA" id="DNEGSHQ"/>
<name>A0A803LVF8_CHEQI</name>
<evidence type="ECO:0000313" key="3">
    <source>
        <dbReference type="EnsemblPlants" id="AUR62019459-RA:cds"/>
    </source>
</evidence>
<dbReference type="InterPro" id="IPR045026">
    <property type="entry name" value="LIMYB"/>
</dbReference>
<reference evidence="3" key="2">
    <citation type="submission" date="2021-03" db="UniProtKB">
        <authorList>
            <consortium name="EnsemblPlants"/>
        </authorList>
    </citation>
    <scope>IDENTIFICATION</scope>
</reference>
<feature type="domain" description="Myb/SANT-like" evidence="2">
    <location>
        <begin position="46"/>
        <end position="121"/>
    </location>
</feature>
<dbReference type="Pfam" id="PF12776">
    <property type="entry name" value="Myb_DNA-bind_3"/>
    <property type="match status" value="1"/>
</dbReference>
<accession>A0A803LVF8</accession>
<reference evidence="3" key="1">
    <citation type="journal article" date="2017" name="Nature">
        <title>The genome of Chenopodium quinoa.</title>
        <authorList>
            <person name="Jarvis D.E."/>
            <person name="Ho Y.S."/>
            <person name="Lightfoot D.J."/>
            <person name="Schmoeckel S.M."/>
            <person name="Li B."/>
            <person name="Borm T.J.A."/>
            <person name="Ohyanagi H."/>
            <person name="Mineta K."/>
            <person name="Michell C.T."/>
            <person name="Saber N."/>
            <person name="Kharbatia N.M."/>
            <person name="Rupper R.R."/>
            <person name="Sharp A.R."/>
            <person name="Dally N."/>
            <person name="Boughton B.A."/>
            <person name="Woo Y.H."/>
            <person name="Gao G."/>
            <person name="Schijlen E.G.W.M."/>
            <person name="Guo X."/>
            <person name="Momin A.A."/>
            <person name="Negrao S."/>
            <person name="Al-Babili S."/>
            <person name="Gehring C."/>
            <person name="Roessner U."/>
            <person name="Jung C."/>
            <person name="Murphy K."/>
            <person name="Arold S.T."/>
            <person name="Gojobori T."/>
            <person name="van der Linden C.G."/>
            <person name="van Loo E.N."/>
            <person name="Jellen E.N."/>
            <person name="Maughan P.J."/>
            <person name="Tester M."/>
        </authorList>
    </citation>
    <scope>NUCLEOTIDE SEQUENCE [LARGE SCALE GENOMIC DNA]</scope>
    <source>
        <strain evidence="3">cv. PI 614886</strain>
    </source>
</reference>
<dbReference type="PANTHER" id="PTHR47584:SF2">
    <property type="entry name" value="L10-INTERACTING MYB DOMAIN-CONTAINING PROTEIN-LIKE"/>
    <property type="match status" value="1"/>
</dbReference>
<protein>
    <recommendedName>
        <fullName evidence="2">Myb/SANT-like domain-containing protein</fullName>
    </recommendedName>
</protein>
<evidence type="ECO:0000259" key="2">
    <source>
        <dbReference type="Pfam" id="PF12776"/>
    </source>
</evidence>
<organism evidence="3 4">
    <name type="scientific">Chenopodium quinoa</name>
    <name type="common">Quinoa</name>
    <dbReference type="NCBI Taxonomy" id="63459"/>
    <lineage>
        <taxon>Eukaryota</taxon>
        <taxon>Viridiplantae</taxon>
        <taxon>Streptophyta</taxon>
        <taxon>Embryophyta</taxon>
        <taxon>Tracheophyta</taxon>
        <taxon>Spermatophyta</taxon>
        <taxon>Magnoliopsida</taxon>
        <taxon>eudicotyledons</taxon>
        <taxon>Gunneridae</taxon>
        <taxon>Pentapetalae</taxon>
        <taxon>Caryophyllales</taxon>
        <taxon>Chenopodiaceae</taxon>
        <taxon>Chenopodioideae</taxon>
        <taxon>Atripliceae</taxon>
        <taxon>Chenopodium</taxon>
    </lineage>
</organism>
<sequence length="356" mass="40838">DFLSSVVYIEQVSLKHKALAYKGGDVKLQMDREVSERQVKERLRTRWTAALDKIFADLVVEQIQLGNRPNNVFDKKAWGYIRDEFNKRMALNFNNNQLRKHLDVLRARYNQVKSALVQNDLIMEDSCCGGFDLWEGIEVNPKPEPAKIRDCPIYEQLCIIFADNGADGRYAQSSHYEEVEHKSSANNANPLGSTCGMKIEPPTPEAPLLMKPMDVNTTSFMNGGKTDCEKKRKHTSDVDQNDQQRRNHKILDSMAEALLGMIDSSKLRKITKTESKERFSITNCIKALDEIESMGESLYFAALDLFDDPNIRETFISLKGVDRRLRWLQVKCSTTNCFEVQGQTRDDFWTHSVQIN</sequence>
<proteinExistence type="predicted"/>
<keyword evidence="4" id="KW-1185">Reference proteome</keyword>
<dbReference type="Gramene" id="AUR62019459-RA">
    <property type="protein sequence ID" value="AUR62019459-RA:cds"/>
    <property type="gene ID" value="AUR62019459"/>
</dbReference>
<dbReference type="AlphaFoldDB" id="A0A803LVF8"/>
<dbReference type="InterPro" id="IPR024752">
    <property type="entry name" value="Myb/SANT-like_dom"/>
</dbReference>
<evidence type="ECO:0000256" key="1">
    <source>
        <dbReference type="SAM" id="MobiDB-lite"/>
    </source>
</evidence>
<dbReference type="Proteomes" id="UP000596660">
    <property type="component" value="Unplaced"/>
</dbReference>
<feature type="region of interest" description="Disordered" evidence="1">
    <location>
        <begin position="223"/>
        <end position="243"/>
    </location>
</feature>
<dbReference type="PANTHER" id="PTHR47584">
    <property type="match status" value="1"/>
</dbReference>
<dbReference type="EnsemblPlants" id="AUR62019459-RA">
    <property type="protein sequence ID" value="AUR62019459-RA:cds"/>
    <property type="gene ID" value="AUR62019459"/>
</dbReference>
<evidence type="ECO:0000313" key="4">
    <source>
        <dbReference type="Proteomes" id="UP000596660"/>
    </source>
</evidence>